<dbReference type="GO" id="GO:0005737">
    <property type="term" value="C:cytoplasm"/>
    <property type="evidence" value="ECO:0007669"/>
    <property type="project" value="TreeGrafter"/>
</dbReference>
<dbReference type="AlphaFoldDB" id="A0AAN7GB05"/>
<keyword evidence="5" id="KW-0833">Ubl conjugation pathway</keyword>
<dbReference type="PANTHER" id="PTHR10589">
    <property type="entry name" value="UBIQUITIN CARBOXYL-TERMINAL HYDROLASE"/>
    <property type="match status" value="1"/>
</dbReference>
<keyword evidence="7" id="KW-0788">Thiol protease</keyword>
<evidence type="ECO:0000256" key="5">
    <source>
        <dbReference type="ARBA" id="ARBA00022786"/>
    </source>
</evidence>
<comment type="caution">
    <text evidence="8">Lacks conserved residue(s) required for the propagation of feature annotation.</text>
</comment>
<dbReference type="InterPro" id="IPR038765">
    <property type="entry name" value="Papain-like_cys_pep_sf"/>
</dbReference>
<organism evidence="10 11">
    <name type="scientific">Trapa incisa</name>
    <dbReference type="NCBI Taxonomy" id="236973"/>
    <lineage>
        <taxon>Eukaryota</taxon>
        <taxon>Viridiplantae</taxon>
        <taxon>Streptophyta</taxon>
        <taxon>Embryophyta</taxon>
        <taxon>Tracheophyta</taxon>
        <taxon>Spermatophyta</taxon>
        <taxon>Magnoliopsida</taxon>
        <taxon>eudicotyledons</taxon>
        <taxon>Gunneridae</taxon>
        <taxon>Pentapetalae</taxon>
        <taxon>rosids</taxon>
        <taxon>malvids</taxon>
        <taxon>Myrtales</taxon>
        <taxon>Lythraceae</taxon>
        <taxon>Trapa</taxon>
    </lineage>
</organism>
<gene>
    <name evidence="10" type="ORF">SAY87_025259</name>
</gene>
<protein>
    <recommendedName>
        <fullName evidence="3">ubiquitinyl hydrolase 1</fullName>
        <ecNumber evidence="3">3.4.19.12</ecNumber>
    </recommendedName>
</protein>
<evidence type="ECO:0000259" key="9">
    <source>
        <dbReference type="PROSITE" id="PS52048"/>
    </source>
</evidence>
<proteinExistence type="inferred from homology"/>
<dbReference type="EMBL" id="JAXIOK010000024">
    <property type="protein sequence ID" value="KAK4741671.1"/>
    <property type="molecule type" value="Genomic_DNA"/>
</dbReference>
<dbReference type="SUPFAM" id="SSF54001">
    <property type="entry name" value="Cysteine proteinases"/>
    <property type="match status" value="1"/>
</dbReference>
<comment type="caution">
    <text evidence="10">The sequence shown here is derived from an EMBL/GenBank/DDBJ whole genome shotgun (WGS) entry which is preliminary data.</text>
</comment>
<dbReference type="GO" id="GO:0016579">
    <property type="term" value="P:protein deubiquitination"/>
    <property type="evidence" value="ECO:0007669"/>
    <property type="project" value="TreeGrafter"/>
</dbReference>
<dbReference type="InterPro" id="IPR001578">
    <property type="entry name" value="Peptidase_C12_UCH"/>
</dbReference>
<dbReference type="PROSITE" id="PS52048">
    <property type="entry name" value="UCH_DOMAIN"/>
    <property type="match status" value="1"/>
</dbReference>
<evidence type="ECO:0000313" key="11">
    <source>
        <dbReference type="Proteomes" id="UP001345219"/>
    </source>
</evidence>
<evidence type="ECO:0000256" key="8">
    <source>
        <dbReference type="PROSITE-ProRule" id="PRU01393"/>
    </source>
</evidence>
<evidence type="ECO:0000256" key="2">
    <source>
        <dbReference type="ARBA" id="ARBA00009326"/>
    </source>
</evidence>
<evidence type="ECO:0000256" key="1">
    <source>
        <dbReference type="ARBA" id="ARBA00000707"/>
    </source>
</evidence>
<keyword evidence="4" id="KW-0645">Protease</keyword>
<keyword evidence="11" id="KW-1185">Reference proteome</keyword>
<dbReference type="EC" id="3.4.19.12" evidence="3"/>
<evidence type="ECO:0000256" key="6">
    <source>
        <dbReference type="ARBA" id="ARBA00022801"/>
    </source>
</evidence>
<sequence length="102" mass="11392">MLSKKNCSKLFTPTHRVPELKGRAINHSQPIRTAHNSFARPEPFVPEEQQKVASKEDDVYHFISYLPLNGVLYEIDGLKEGPISLGQCQSEPADNGLATEMV</sequence>
<dbReference type="GO" id="GO:0006511">
    <property type="term" value="P:ubiquitin-dependent protein catabolic process"/>
    <property type="evidence" value="ECO:0007669"/>
    <property type="project" value="InterPro"/>
</dbReference>
<dbReference type="Proteomes" id="UP001345219">
    <property type="component" value="Chromosome 19"/>
</dbReference>
<evidence type="ECO:0000256" key="3">
    <source>
        <dbReference type="ARBA" id="ARBA00012759"/>
    </source>
</evidence>
<comment type="catalytic activity">
    <reaction evidence="1">
        <text>Thiol-dependent hydrolysis of ester, thioester, amide, peptide and isopeptide bonds formed by the C-terminal Gly of ubiquitin (a 76-residue protein attached to proteins as an intracellular targeting signal).</text>
        <dbReference type="EC" id="3.4.19.12"/>
    </reaction>
</comment>
<dbReference type="Gene3D" id="3.40.532.10">
    <property type="entry name" value="Peptidase C12, ubiquitin carboxyl-terminal hydrolase"/>
    <property type="match status" value="1"/>
</dbReference>
<name>A0AAN7GB05_9MYRT</name>
<dbReference type="PANTHER" id="PTHR10589:SF16">
    <property type="entry name" value="UBIQUITIN CARBOXYL-TERMINAL HYDROLASE ISOZYME L5"/>
    <property type="match status" value="1"/>
</dbReference>
<dbReference type="InterPro" id="IPR036959">
    <property type="entry name" value="Peptidase_C12_UCH_sf"/>
</dbReference>
<accession>A0AAN7GB05</accession>
<keyword evidence="6" id="KW-0378">Hydrolase</keyword>
<evidence type="ECO:0000313" key="10">
    <source>
        <dbReference type="EMBL" id="KAK4741671.1"/>
    </source>
</evidence>
<dbReference type="GO" id="GO:0004843">
    <property type="term" value="F:cysteine-type deubiquitinase activity"/>
    <property type="evidence" value="ECO:0007669"/>
    <property type="project" value="UniProtKB-EC"/>
</dbReference>
<dbReference type="Pfam" id="PF01088">
    <property type="entry name" value="Peptidase_C12"/>
    <property type="match status" value="1"/>
</dbReference>
<evidence type="ECO:0000256" key="7">
    <source>
        <dbReference type="ARBA" id="ARBA00022807"/>
    </source>
</evidence>
<feature type="domain" description="UCH catalytic" evidence="9">
    <location>
        <begin position="1"/>
        <end position="102"/>
    </location>
</feature>
<comment type="similarity">
    <text evidence="2 8">Belongs to the peptidase C12 family.</text>
</comment>
<reference evidence="10 11" key="1">
    <citation type="journal article" date="2023" name="Hortic Res">
        <title>Pangenome of water caltrop reveals structural variations and asymmetric subgenome divergence after allopolyploidization.</title>
        <authorList>
            <person name="Zhang X."/>
            <person name="Chen Y."/>
            <person name="Wang L."/>
            <person name="Yuan Y."/>
            <person name="Fang M."/>
            <person name="Shi L."/>
            <person name="Lu R."/>
            <person name="Comes H.P."/>
            <person name="Ma Y."/>
            <person name="Chen Y."/>
            <person name="Huang G."/>
            <person name="Zhou Y."/>
            <person name="Zheng Z."/>
            <person name="Qiu Y."/>
        </authorList>
    </citation>
    <scope>NUCLEOTIDE SEQUENCE [LARGE SCALE GENOMIC DNA]</scope>
    <source>
        <tissue evidence="10">Roots</tissue>
    </source>
</reference>
<evidence type="ECO:0000256" key="4">
    <source>
        <dbReference type="ARBA" id="ARBA00022670"/>
    </source>
</evidence>